<protein>
    <recommendedName>
        <fullName evidence="1">diguanylate cyclase</fullName>
        <ecNumber evidence="1">2.7.7.65</ecNumber>
    </recommendedName>
</protein>
<dbReference type="PANTHER" id="PTHR45138">
    <property type="entry name" value="REGULATORY COMPONENTS OF SENSORY TRANSDUCTION SYSTEM"/>
    <property type="match status" value="1"/>
</dbReference>
<feature type="transmembrane region" description="Helical" evidence="3">
    <location>
        <begin position="26"/>
        <end position="47"/>
    </location>
</feature>
<dbReference type="Proteomes" id="UP000050580">
    <property type="component" value="Unassembled WGS sequence"/>
</dbReference>
<dbReference type="RefSeq" id="WP_046742108.1">
    <property type="nucleotide sequence ID" value="NZ_LBNQ01000026.1"/>
</dbReference>
<dbReference type="STRING" id="1610491.AAV94_09550"/>
<feature type="transmembrane region" description="Helical" evidence="3">
    <location>
        <begin position="151"/>
        <end position="173"/>
    </location>
</feature>
<dbReference type="InterPro" id="IPR029787">
    <property type="entry name" value="Nucleotide_cyclase"/>
</dbReference>
<dbReference type="Pfam" id="PF00990">
    <property type="entry name" value="GGDEF"/>
    <property type="match status" value="1"/>
</dbReference>
<dbReference type="SMART" id="SM00267">
    <property type="entry name" value="GGDEF"/>
    <property type="match status" value="1"/>
</dbReference>
<dbReference type="GO" id="GO:0052621">
    <property type="term" value="F:diguanylate cyclase activity"/>
    <property type="evidence" value="ECO:0007669"/>
    <property type="project" value="UniProtKB-EC"/>
</dbReference>
<dbReference type="InterPro" id="IPR033417">
    <property type="entry name" value="CHASE8"/>
</dbReference>
<dbReference type="EMBL" id="LBNQ01000026">
    <property type="protein sequence ID" value="KKW67638.1"/>
    <property type="molecule type" value="Genomic_DNA"/>
</dbReference>
<dbReference type="Gene3D" id="6.10.340.10">
    <property type="match status" value="1"/>
</dbReference>
<dbReference type="InterPro" id="IPR043128">
    <property type="entry name" value="Rev_trsase/Diguanyl_cyclase"/>
</dbReference>
<keyword evidence="3" id="KW-0472">Membrane</keyword>
<evidence type="ECO:0000259" key="5">
    <source>
        <dbReference type="PROSITE" id="PS50887"/>
    </source>
</evidence>
<dbReference type="Pfam" id="PF17152">
    <property type="entry name" value="CHASE8"/>
    <property type="match status" value="1"/>
</dbReference>
<keyword evidence="7" id="KW-1185">Reference proteome</keyword>
<evidence type="ECO:0000256" key="3">
    <source>
        <dbReference type="SAM" id="Phobius"/>
    </source>
</evidence>
<dbReference type="CDD" id="cd01949">
    <property type="entry name" value="GGDEF"/>
    <property type="match status" value="1"/>
</dbReference>
<accession>A0A0U1PYP2</accession>
<evidence type="ECO:0000256" key="2">
    <source>
        <dbReference type="ARBA" id="ARBA00034247"/>
    </source>
</evidence>
<evidence type="ECO:0000313" key="7">
    <source>
        <dbReference type="Proteomes" id="UP000050580"/>
    </source>
</evidence>
<reference evidence="6 7" key="1">
    <citation type="submission" date="2015-05" db="EMBL/GenBank/DDBJ databases">
        <title>Draft genome sequence of Lampropedia sp. CT6, isolated from the microbial mat of a hot water spring, located at Manikaran, India.</title>
        <authorList>
            <person name="Tripathi C."/>
            <person name="Rani P."/>
            <person name="Mahato N.K."/>
            <person name="Lal R."/>
        </authorList>
    </citation>
    <scope>NUCLEOTIDE SEQUENCE [LARGE SCALE GENOMIC DNA]</scope>
    <source>
        <strain evidence="6 7">CT6</strain>
    </source>
</reference>
<gene>
    <name evidence="6" type="ORF">AAV94_09550</name>
</gene>
<comment type="caution">
    <text evidence="6">The sequence shown here is derived from an EMBL/GenBank/DDBJ whole genome shotgun (WGS) entry which is preliminary data.</text>
</comment>
<dbReference type="NCBIfam" id="TIGR00254">
    <property type="entry name" value="GGDEF"/>
    <property type="match status" value="1"/>
</dbReference>
<dbReference type="PROSITE" id="PS50887">
    <property type="entry name" value="GGDEF"/>
    <property type="match status" value="1"/>
</dbReference>
<dbReference type="PANTHER" id="PTHR45138:SF9">
    <property type="entry name" value="DIGUANYLATE CYCLASE DGCM-RELATED"/>
    <property type="match status" value="1"/>
</dbReference>
<organism evidence="6 7">
    <name type="scientific">Lampropedia cohaerens</name>
    <dbReference type="NCBI Taxonomy" id="1610491"/>
    <lineage>
        <taxon>Bacteria</taxon>
        <taxon>Pseudomonadati</taxon>
        <taxon>Pseudomonadota</taxon>
        <taxon>Betaproteobacteria</taxon>
        <taxon>Burkholderiales</taxon>
        <taxon>Comamonadaceae</taxon>
        <taxon>Lampropedia</taxon>
    </lineage>
</organism>
<dbReference type="InterPro" id="IPR050469">
    <property type="entry name" value="Diguanylate_Cyclase"/>
</dbReference>
<evidence type="ECO:0000256" key="1">
    <source>
        <dbReference type="ARBA" id="ARBA00012528"/>
    </source>
</evidence>
<dbReference type="InterPro" id="IPR003660">
    <property type="entry name" value="HAMP_dom"/>
</dbReference>
<feature type="domain" description="HAMP" evidence="4">
    <location>
        <begin position="182"/>
        <end position="235"/>
    </location>
</feature>
<feature type="domain" description="GGDEF" evidence="5">
    <location>
        <begin position="278"/>
        <end position="416"/>
    </location>
</feature>
<proteinExistence type="predicted"/>
<dbReference type="Gene3D" id="3.30.70.270">
    <property type="match status" value="1"/>
</dbReference>
<evidence type="ECO:0000259" key="4">
    <source>
        <dbReference type="PROSITE" id="PS50885"/>
    </source>
</evidence>
<dbReference type="AlphaFoldDB" id="A0A0U1PYP2"/>
<evidence type="ECO:0000313" key="6">
    <source>
        <dbReference type="EMBL" id="KKW67638.1"/>
    </source>
</evidence>
<dbReference type="SMART" id="SM00304">
    <property type="entry name" value="HAMP"/>
    <property type="match status" value="1"/>
</dbReference>
<dbReference type="EC" id="2.7.7.65" evidence="1"/>
<keyword evidence="3" id="KW-0812">Transmembrane</keyword>
<keyword evidence="3" id="KW-1133">Transmembrane helix</keyword>
<name>A0A0U1PYP2_9BURK</name>
<dbReference type="OrthoDB" id="9812260at2"/>
<comment type="catalytic activity">
    <reaction evidence="2">
        <text>2 GTP = 3',3'-c-di-GMP + 2 diphosphate</text>
        <dbReference type="Rhea" id="RHEA:24898"/>
        <dbReference type="ChEBI" id="CHEBI:33019"/>
        <dbReference type="ChEBI" id="CHEBI:37565"/>
        <dbReference type="ChEBI" id="CHEBI:58805"/>
        <dbReference type="EC" id="2.7.7.65"/>
    </reaction>
</comment>
<sequence>MNRQAENGQSRPVRLKRLLRVTQLRAALLIVAVTSICMMAAGVWTIARYANQNLHLVGRTLVYNLEAPLVFGDAVAIKEVIDEVARAEHLASVWVLDENNALVGRYQDGSRGAAVAEALGDLLMQQPLELPVLHDGTRIGTVRLSVQSVMLAQFLMFGLLLFLAAVVLSALVSSQVSRRVQRRLMQPIDELARAARHISRERAFHLRVPGSPIVELNDLAGDINVLVGEVQQWQGHVEKEKQQLAYRADHDALTGLGNLRQFELAMAEAMRSAASVAGGFALLFIDCDNFKAINDRFGHAAGDRVLVEIARRLRKSARASDRVMRMGGDEFAVIMQNVYAPERALRAAIAVRQRIAGDVLVEDEEAGARVRPSVSIGVALFPQHGRGIAELKKAADRAMYEAKQSQFGARVRLARP</sequence>
<dbReference type="SUPFAM" id="SSF55073">
    <property type="entry name" value="Nucleotide cyclase"/>
    <property type="match status" value="1"/>
</dbReference>
<dbReference type="InterPro" id="IPR000160">
    <property type="entry name" value="GGDEF_dom"/>
</dbReference>
<dbReference type="GO" id="GO:0007165">
    <property type="term" value="P:signal transduction"/>
    <property type="evidence" value="ECO:0007669"/>
    <property type="project" value="InterPro"/>
</dbReference>
<dbReference type="PROSITE" id="PS50885">
    <property type="entry name" value="HAMP"/>
    <property type="match status" value="1"/>
</dbReference>
<dbReference type="GO" id="GO:0016020">
    <property type="term" value="C:membrane"/>
    <property type="evidence" value="ECO:0007669"/>
    <property type="project" value="InterPro"/>
</dbReference>